<evidence type="ECO:0000313" key="4">
    <source>
        <dbReference type="EMBL" id="GGG73473.1"/>
    </source>
</evidence>
<protein>
    <recommendedName>
        <fullName evidence="6">DUF403 domain-containing protein</fullName>
    </recommendedName>
</protein>
<dbReference type="PANTHER" id="PTHR34595:SF2">
    <property type="entry name" value="BLR2978 PROTEIN"/>
    <property type="match status" value="1"/>
</dbReference>
<name>A0A8J3EHB6_9RHOB</name>
<dbReference type="SUPFAM" id="SSF56059">
    <property type="entry name" value="Glutathione synthetase ATP-binding domain-like"/>
    <property type="match status" value="1"/>
</dbReference>
<organism evidence="4 5">
    <name type="scientific">Salipiger pallidus</name>
    <dbReference type="NCBI Taxonomy" id="1775170"/>
    <lineage>
        <taxon>Bacteria</taxon>
        <taxon>Pseudomonadati</taxon>
        <taxon>Pseudomonadota</taxon>
        <taxon>Alphaproteobacteria</taxon>
        <taxon>Rhodobacterales</taxon>
        <taxon>Roseobacteraceae</taxon>
        <taxon>Salipiger</taxon>
    </lineage>
</organism>
<dbReference type="Proteomes" id="UP000617145">
    <property type="component" value="Unassembled WGS sequence"/>
</dbReference>
<comment type="caution">
    <text evidence="4">The sequence shown here is derived from an EMBL/GenBank/DDBJ whole genome shotgun (WGS) entry which is preliminary data.</text>
</comment>
<evidence type="ECO:0000259" key="3">
    <source>
        <dbReference type="Pfam" id="PF14403"/>
    </source>
</evidence>
<feature type="domain" description="Circularly permuted ATP-grasp type 2" evidence="3">
    <location>
        <begin position="101"/>
        <end position="479"/>
    </location>
</feature>
<dbReference type="Pfam" id="PF04168">
    <property type="entry name" value="Alpha-E"/>
    <property type="match status" value="1"/>
</dbReference>
<dbReference type="RefSeq" id="WP_188790299.1">
    <property type="nucleotide sequence ID" value="NZ_BMJV01000004.1"/>
</dbReference>
<dbReference type="Pfam" id="PF14403">
    <property type="entry name" value="CP_ATPgrasp_2"/>
    <property type="match status" value="1"/>
</dbReference>
<evidence type="ECO:0000313" key="5">
    <source>
        <dbReference type="Proteomes" id="UP000617145"/>
    </source>
</evidence>
<keyword evidence="5" id="KW-1185">Reference proteome</keyword>
<feature type="region of interest" description="Disordered" evidence="1">
    <location>
        <begin position="1"/>
        <end position="22"/>
    </location>
</feature>
<dbReference type="EMBL" id="BMJV01000004">
    <property type="protein sequence ID" value="GGG73473.1"/>
    <property type="molecule type" value="Genomic_DNA"/>
</dbReference>
<dbReference type="InterPro" id="IPR025841">
    <property type="entry name" value="CP_ATPgrasp_2"/>
</dbReference>
<feature type="domain" description="DUF403" evidence="2">
    <location>
        <begin position="528"/>
        <end position="809"/>
    </location>
</feature>
<evidence type="ECO:0000259" key="2">
    <source>
        <dbReference type="Pfam" id="PF04168"/>
    </source>
</evidence>
<gene>
    <name evidence="4" type="ORF">GCM10011415_22230</name>
</gene>
<dbReference type="PANTHER" id="PTHR34595">
    <property type="entry name" value="BLR5612 PROTEIN"/>
    <property type="match status" value="1"/>
</dbReference>
<evidence type="ECO:0000256" key="1">
    <source>
        <dbReference type="SAM" id="MobiDB-lite"/>
    </source>
</evidence>
<dbReference type="AlphaFoldDB" id="A0A8J3EHB6"/>
<dbReference type="InterPro" id="IPR007296">
    <property type="entry name" value="DUF403"/>
</dbReference>
<reference evidence="4" key="2">
    <citation type="submission" date="2020-09" db="EMBL/GenBank/DDBJ databases">
        <authorList>
            <person name="Sun Q."/>
            <person name="Zhou Y."/>
        </authorList>
    </citation>
    <scope>NUCLEOTIDE SEQUENCE</scope>
    <source>
        <strain evidence="4">CGMCC 1.15762</strain>
    </source>
</reference>
<accession>A0A8J3EHB6</accession>
<dbReference type="Gene3D" id="3.40.50.11290">
    <property type="match status" value="1"/>
</dbReference>
<evidence type="ECO:0008006" key="6">
    <source>
        <dbReference type="Google" id="ProtNLM"/>
    </source>
</evidence>
<sequence>MAQPTQDRPNTEPASDPRDPLRRFLEGYAPLEGVSDELMQPDGSLRPVWDPLLRRLAEQGAHDRDSAFARGDQYLRDTGVYFRQYSGSGSEERSWPLSHVPVVIEGREWQALASGIEQRAELLERVMADLYGDGQLVRDGHLPAELVAQNPEWLRPVVGIKPRSGHYLHFLAFELGRSPDGRWFVLGDRTQAPSGAGFALENRMASTRIFRDMFPMGNVERLAGFFRSFRDAMNGMRGGGYGRVGILTPGQHTDTYYEHAYIARYLGFSLLECEDLKVQDGQLAVRTIKGAEPVSVLWRRLDSRFADPLELDETSALGTPGMVSALRAGALDMVNCLGSGVLEARAMMAFLPRLSERLMGAPLELPNIATWWCGQKAERDYVLANIDRMMIGSAQTPKLPFDRGATTVLGDNFRATAYSSISEWLNNDGAALVGQEAVTLSTTPAMIDGQLAPRPMVVRVFAARTPDGWTVMPGGYARIGRSGDAAALAMQAGGSVADVWVMSDSPVEHDTLTPKASGPFLRRGPGLLPARAADNLFWLGRYIERAEGHMRVLRAYHLRLEEYGRRAVPLVARLAGFLDSYGLDSAEPLPKALVGQFEASVFCASKVRDRFSVDGWNAVNDLSTTARELAARVKDGDDAAHAMGVLLRKTAGFAGLVHDNMFRFLGWRFLTIGRALERADHMASVLMTFADDSAPEGSFDAAVEIGDSVMTHRRRYSVETGRDTVIDLLALDRDNPRSILFQLDVLREEEARLAETCGLRHELGDTGRRILTLQTMVAVSTPPQIASRRLARIRRELAGVSEALTAQYLS</sequence>
<dbReference type="InterPro" id="IPR051680">
    <property type="entry name" value="ATP-dep_Glu-Cys_Ligase-2"/>
</dbReference>
<proteinExistence type="predicted"/>
<reference evidence="4" key="1">
    <citation type="journal article" date="2014" name="Int. J. Syst. Evol. Microbiol.">
        <title>Complete genome sequence of Corynebacterium casei LMG S-19264T (=DSM 44701T), isolated from a smear-ripened cheese.</title>
        <authorList>
            <consortium name="US DOE Joint Genome Institute (JGI-PGF)"/>
            <person name="Walter F."/>
            <person name="Albersmeier A."/>
            <person name="Kalinowski J."/>
            <person name="Ruckert C."/>
        </authorList>
    </citation>
    <scope>NUCLEOTIDE SEQUENCE</scope>
    <source>
        <strain evidence="4">CGMCC 1.15762</strain>
    </source>
</reference>